<sequence>MQLYNISELQKDVDALMLKIGAPPYFFHLCSSPTDDGRPYISFDNGQYNYIISERGYEFSRKVTDSVDELLYWIIYDFVHSISVEYELENRVPNRDGRRIYFCKIVELMNIIKPEWGVKAQEDIDKILQDSPFDDSIY</sequence>
<proteinExistence type="predicted"/>
<dbReference type="Proteomes" id="UP000653275">
    <property type="component" value="Unassembled WGS sequence"/>
</dbReference>
<dbReference type="Pfam" id="PF15599">
    <property type="entry name" value="Imm63"/>
    <property type="match status" value="1"/>
</dbReference>
<accession>A0AAP2AG75</accession>
<evidence type="ECO:0000313" key="3">
    <source>
        <dbReference type="Proteomes" id="UP000653275"/>
    </source>
</evidence>
<protein>
    <submittedName>
        <fullName evidence="2">Immunity 63 family protein</fullName>
    </submittedName>
</protein>
<reference evidence="2" key="1">
    <citation type="submission" date="2020-12" db="EMBL/GenBank/DDBJ databases">
        <title>Draft genome sequence of Enterobacter spp., Lelliottia spp. and Serratia spp. isolated from drinking water reservoirs and lakes.</title>
        <authorList>
            <person name="Reitter C."/>
            <person name="Neuhaus K."/>
            <person name="Huegler M."/>
        </authorList>
    </citation>
    <scope>NUCLEOTIDE SEQUENCE</scope>
    <source>
        <strain evidence="2">TZW15</strain>
    </source>
</reference>
<evidence type="ECO:0000259" key="1">
    <source>
        <dbReference type="Pfam" id="PF15599"/>
    </source>
</evidence>
<name>A0AAP2AG75_LELAM</name>
<gene>
    <name evidence="2" type="ORF">I7V27_16575</name>
</gene>
<dbReference type="AlphaFoldDB" id="A0AAP2AG75"/>
<feature type="domain" description="Immunity protein 63" evidence="1">
    <location>
        <begin position="45"/>
        <end position="125"/>
    </location>
</feature>
<organism evidence="2 3">
    <name type="scientific">Lelliottia amnigena</name>
    <name type="common">Enterobacter amnigenus</name>
    <dbReference type="NCBI Taxonomy" id="61646"/>
    <lineage>
        <taxon>Bacteria</taxon>
        <taxon>Pseudomonadati</taxon>
        <taxon>Pseudomonadota</taxon>
        <taxon>Gammaproteobacteria</taxon>
        <taxon>Enterobacterales</taxon>
        <taxon>Enterobacteriaceae</taxon>
        <taxon>Lelliottia</taxon>
    </lineage>
</organism>
<comment type="caution">
    <text evidence="2">The sequence shown here is derived from an EMBL/GenBank/DDBJ whole genome shotgun (WGS) entry which is preliminary data.</text>
</comment>
<dbReference type="InterPro" id="IPR028952">
    <property type="entry name" value="Imm63"/>
</dbReference>
<dbReference type="EMBL" id="JAENMS010000009">
    <property type="protein sequence ID" value="MBL5936056.1"/>
    <property type="molecule type" value="Genomic_DNA"/>
</dbReference>
<evidence type="ECO:0000313" key="2">
    <source>
        <dbReference type="EMBL" id="MBL5936056.1"/>
    </source>
</evidence>
<dbReference type="RefSeq" id="WP_131487776.1">
    <property type="nucleotide sequence ID" value="NZ_CP077331.1"/>
</dbReference>